<dbReference type="Pfam" id="PF00498">
    <property type="entry name" value="FHA"/>
    <property type="match status" value="1"/>
</dbReference>
<dbReference type="RefSeq" id="WP_002939853.1">
    <property type="nucleotide sequence ID" value="NZ_JARQZE010000003.1"/>
</dbReference>
<dbReference type="EMBL" id="JBHTMC010000002">
    <property type="protein sequence ID" value="MFD1262330.1"/>
    <property type="molecule type" value="Genomic_DNA"/>
</dbReference>
<dbReference type="Proteomes" id="UP001597158">
    <property type="component" value="Unassembled WGS sequence"/>
</dbReference>
<dbReference type="Gene3D" id="3.30.70.1230">
    <property type="entry name" value="Nucleotide cyclase"/>
    <property type="match status" value="1"/>
</dbReference>
<dbReference type="SUPFAM" id="SSF49879">
    <property type="entry name" value="SMAD/FHA domain"/>
    <property type="match status" value="1"/>
</dbReference>
<dbReference type="InterPro" id="IPR008984">
    <property type="entry name" value="SMAD_FHA_dom_sf"/>
</dbReference>
<evidence type="ECO:0000259" key="1">
    <source>
        <dbReference type="PROSITE" id="PS50006"/>
    </source>
</evidence>
<accession>A0ABW3WAM8</accession>
<comment type="caution">
    <text evidence="2">The sequence shown here is derived from an EMBL/GenBank/DDBJ whole genome shotgun (WGS) entry which is preliminary data.</text>
</comment>
<dbReference type="SMART" id="SM00240">
    <property type="entry name" value="FHA"/>
    <property type="match status" value="1"/>
</dbReference>
<evidence type="ECO:0000313" key="2">
    <source>
        <dbReference type="EMBL" id="MFD1262330.1"/>
    </source>
</evidence>
<keyword evidence="3" id="KW-1185">Reference proteome</keyword>
<proteinExistence type="predicted"/>
<sequence length="290" mass="31362">MSERKNLCVFVALHPSDGQLAAQLGEQEALHAAERCANRIERALAAHSGQILVAETDTTVAVFERCDSAVLAASDALQRIHGLPPLRGARQPVRIGLHYGVVDLDGGRTAGEGITLATQIGNLCEPEQALASAAVTMLLGGAARALLGTRALGGPAFARLGVQVFSIGLRSPLITSIPAAARVSQRLRLRHQQDVLFVEEHRPVLLLGRELGNDITIMDPRASRQHARIERRREGFVLFDQSTNGTFITLDNEAERCIKQDRIVLNGQGRIGCGFSANEVERDLVFFDIV</sequence>
<dbReference type="CDD" id="cd00060">
    <property type="entry name" value="FHA"/>
    <property type="match status" value="1"/>
</dbReference>
<reference evidence="3" key="1">
    <citation type="journal article" date="2019" name="Int. J. Syst. Evol. Microbiol.">
        <title>The Global Catalogue of Microorganisms (GCM) 10K type strain sequencing project: providing services to taxonomists for standard genome sequencing and annotation.</title>
        <authorList>
            <consortium name="The Broad Institute Genomics Platform"/>
            <consortium name="The Broad Institute Genome Sequencing Center for Infectious Disease"/>
            <person name="Wu L."/>
            <person name="Ma J."/>
        </authorList>
    </citation>
    <scope>NUCLEOTIDE SEQUENCE [LARGE SCALE GENOMIC DNA]</scope>
    <source>
        <strain evidence="3">CCUG 48884</strain>
    </source>
</reference>
<dbReference type="Gene3D" id="2.60.200.20">
    <property type="match status" value="1"/>
</dbReference>
<gene>
    <name evidence="2" type="ORF">ACFQ4M_01965</name>
</gene>
<dbReference type="PROSITE" id="PS50006">
    <property type="entry name" value="FHA_DOMAIN"/>
    <property type="match status" value="1"/>
</dbReference>
<name>A0ABW3WAM8_9RHOO</name>
<evidence type="ECO:0000313" key="3">
    <source>
        <dbReference type="Proteomes" id="UP001597158"/>
    </source>
</evidence>
<dbReference type="InterPro" id="IPR000253">
    <property type="entry name" value="FHA_dom"/>
</dbReference>
<dbReference type="SUPFAM" id="SSF55073">
    <property type="entry name" value="Nucleotide cyclase"/>
    <property type="match status" value="1"/>
</dbReference>
<organism evidence="2 3">
    <name type="scientific">Thauera mechernichensis</name>
    <dbReference type="NCBI Taxonomy" id="82788"/>
    <lineage>
        <taxon>Bacteria</taxon>
        <taxon>Pseudomonadati</taxon>
        <taxon>Pseudomonadota</taxon>
        <taxon>Betaproteobacteria</taxon>
        <taxon>Rhodocyclales</taxon>
        <taxon>Zoogloeaceae</taxon>
        <taxon>Thauera</taxon>
    </lineage>
</organism>
<protein>
    <submittedName>
        <fullName evidence="2">FHA domain-containing protein</fullName>
    </submittedName>
</protein>
<dbReference type="InterPro" id="IPR029787">
    <property type="entry name" value="Nucleotide_cyclase"/>
</dbReference>
<feature type="domain" description="FHA" evidence="1">
    <location>
        <begin position="205"/>
        <end position="249"/>
    </location>
</feature>